<evidence type="ECO:0000256" key="1">
    <source>
        <dbReference type="ARBA" id="ARBA00009649"/>
    </source>
</evidence>
<dbReference type="eggNOG" id="KOG4228">
    <property type="taxonomic scope" value="Eukaryota"/>
</dbReference>
<evidence type="ECO:0000256" key="2">
    <source>
        <dbReference type="SAM" id="MobiDB-lite"/>
    </source>
</evidence>
<feature type="region of interest" description="Disordered" evidence="2">
    <location>
        <begin position="308"/>
        <end position="329"/>
    </location>
</feature>
<dbReference type="FunCoup" id="G4TE14">
    <property type="interactions" value="481"/>
</dbReference>
<feature type="domain" description="Tyrosine-protein phosphatase" evidence="3">
    <location>
        <begin position="65"/>
        <end position="377"/>
    </location>
</feature>
<comment type="similarity">
    <text evidence="1">Belongs to the protein-tyrosine phosphatase family. Non-receptor class subfamily.</text>
</comment>
<dbReference type="InterPro" id="IPR000242">
    <property type="entry name" value="PTP_cat"/>
</dbReference>
<dbReference type="SUPFAM" id="SSF52799">
    <property type="entry name" value="(Phosphotyrosine protein) phosphatases II"/>
    <property type="match status" value="1"/>
</dbReference>
<dbReference type="PROSITE" id="PS50055">
    <property type="entry name" value="TYR_PHOSPHATASE_PTP"/>
    <property type="match status" value="1"/>
</dbReference>
<dbReference type="PRINTS" id="PR00700">
    <property type="entry name" value="PRTYPHPHTASE"/>
</dbReference>
<dbReference type="STRING" id="1109443.G4TE14"/>
<dbReference type="InterPro" id="IPR000387">
    <property type="entry name" value="Tyr_Pase_dom"/>
</dbReference>
<dbReference type="InterPro" id="IPR029021">
    <property type="entry name" value="Prot-tyrosine_phosphatase-like"/>
</dbReference>
<dbReference type="InterPro" id="IPR050348">
    <property type="entry name" value="Protein-Tyr_Phosphatase"/>
</dbReference>
<gene>
    <name evidence="5" type="ORF">PIIN_03496</name>
</gene>
<dbReference type="Gene3D" id="3.90.190.10">
    <property type="entry name" value="Protein tyrosine phosphatase superfamily"/>
    <property type="match status" value="1"/>
</dbReference>
<keyword evidence="6" id="KW-1185">Reference proteome</keyword>
<dbReference type="GO" id="GO:0004725">
    <property type="term" value="F:protein tyrosine phosphatase activity"/>
    <property type="evidence" value="ECO:0007669"/>
    <property type="project" value="InterPro"/>
</dbReference>
<dbReference type="SMART" id="SM00404">
    <property type="entry name" value="PTPc_motif"/>
    <property type="match status" value="1"/>
</dbReference>
<evidence type="ECO:0000313" key="5">
    <source>
        <dbReference type="EMBL" id="CCA69557.1"/>
    </source>
</evidence>
<proteinExistence type="inferred from homology"/>
<organism evidence="5 6">
    <name type="scientific">Serendipita indica (strain DSM 11827)</name>
    <name type="common">Root endophyte fungus</name>
    <name type="synonym">Piriformospora indica</name>
    <dbReference type="NCBI Taxonomy" id="1109443"/>
    <lineage>
        <taxon>Eukaryota</taxon>
        <taxon>Fungi</taxon>
        <taxon>Dikarya</taxon>
        <taxon>Basidiomycota</taxon>
        <taxon>Agaricomycotina</taxon>
        <taxon>Agaricomycetes</taxon>
        <taxon>Sebacinales</taxon>
        <taxon>Serendipitaceae</taxon>
        <taxon>Serendipita</taxon>
    </lineage>
</organism>
<evidence type="ECO:0008006" key="7">
    <source>
        <dbReference type="Google" id="ProtNLM"/>
    </source>
</evidence>
<accession>G4TE14</accession>
<protein>
    <recommendedName>
        <fullName evidence="7">Phosphatases II</fullName>
    </recommendedName>
</protein>
<sequence>MSSAASVLAPPGQIPSWLPSPLQESYIQKVAKEISYREAIRVECHDPRSPESAASPTCAAAYCTSVAKTATNLRFNRYTDVVPYDRTRVVLSDGAYLNASWVREFAGGRWTVATQAPLDRTVHAFLSMFLLPVAPPQDHTQPTPSSIPASNRLRTIVQLTPNVEGNINKAFQYFPRTVGETLTWSPAKGVSSPPIKVKLVQSVSPEEEGEQPSWIHSVLALSYEGHHEPPHLVRHLHFLGWPDHGTPRDVRSLLQFMKFVDACNADTTHADAAQNPDPPIVIGCSAGVGRTGTYIALRSLFHAHGLNQPNLSPPSQSETPTANWTGAVLSPSPLGPLSPALQQDKIALEVDALREQRPMMVQSVDQLRFLYTTFIAALELEGRNRMSDS</sequence>
<dbReference type="InParanoid" id="G4TE14"/>
<dbReference type="InterPro" id="IPR003595">
    <property type="entry name" value="Tyr_Pase_cat"/>
</dbReference>
<dbReference type="Pfam" id="PF00102">
    <property type="entry name" value="Y_phosphatase"/>
    <property type="match status" value="2"/>
</dbReference>
<dbReference type="PANTHER" id="PTHR19134:SF449">
    <property type="entry name" value="TYROSINE-PROTEIN PHOSPHATASE 1"/>
    <property type="match status" value="1"/>
</dbReference>
<evidence type="ECO:0000259" key="4">
    <source>
        <dbReference type="PROSITE" id="PS50056"/>
    </source>
</evidence>
<evidence type="ECO:0000259" key="3">
    <source>
        <dbReference type="PROSITE" id="PS50055"/>
    </source>
</evidence>
<dbReference type="EMBL" id="CAFZ01000058">
    <property type="protein sequence ID" value="CCA69557.1"/>
    <property type="molecule type" value="Genomic_DNA"/>
</dbReference>
<dbReference type="HOGENOM" id="CLU_001645_9_13_1"/>
<evidence type="ECO:0000313" key="6">
    <source>
        <dbReference type="Proteomes" id="UP000007148"/>
    </source>
</evidence>
<feature type="domain" description="Tyrosine specific protein phosphatases" evidence="4">
    <location>
        <begin position="254"/>
        <end position="368"/>
    </location>
</feature>
<dbReference type="PANTHER" id="PTHR19134">
    <property type="entry name" value="RECEPTOR-TYPE TYROSINE-PROTEIN PHOSPHATASE"/>
    <property type="match status" value="1"/>
</dbReference>
<dbReference type="PROSITE" id="PS50056">
    <property type="entry name" value="TYR_PHOSPHATASE_2"/>
    <property type="match status" value="1"/>
</dbReference>
<name>G4TE14_SERID</name>
<feature type="compositionally biased region" description="Polar residues" evidence="2">
    <location>
        <begin position="308"/>
        <end position="324"/>
    </location>
</feature>
<dbReference type="SMART" id="SM00194">
    <property type="entry name" value="PTPc"/>
    <property type="match status" value="1"/>
</dbReference>
<reference evidence="5 6" key="1">
    <citation type="journal article" date="2011" name="PLoS Pathog.">
        <title>Endophytic Life Strategies Decoded by Genome and Transcriptome Analyses of the Mutualistic Root Symbiont Piriformospora indica.</title>
        <authorList>
            <person name="Zuccaro A."/>
            <person name="Lahrmann U."/>
            <person name="Guldener U."/>
            <person name="Langen G."/>
            <person name="Pfiffi S."/>
            <person name="Biedenkopf D."/>
            <person name="Wong P."/>
            <person name="Samans B."/>
            <person name="Grimm C."/>
            <person name="Basiewicz M."/>
            <person name="Murat C."/>
            <person name="Martin F."/>
            <person name="Kogel K.H."/>
        </authorList>
    </citation>
    <scope>NUCLEOTIDE SEQUENCE [LARGE SCALE GENOMIC DNA]</scope>
    <source>
        <strain evidence="5 6">DSM 11827</strain>
    </source>
</reference>
<comment type="caution">
    <text evidence="5">The sequence shown here is derived from an EMBL/GenBank/DDBJ whole genome shotgun (WGS) entry which is preliminary data.</text>
</comment>
<dbReference type="OrthoDB" id="10253954at2759"/>
<dbReference type="Proteomes" id="UP000007148">
    <property type="component" value="Unassembled WGS sequence"/>
</dbReference>
<dbReference type="CDD" id="cd00047">
    <property type="entry name" value="PTPc"/>
    <property type="match status" value="1"/>
</dbReference>
<dbReference type="OMA" id="GHKWWIA"/>
<dbReference type="AlphaFoldDB" id="G4TE14"/>